<dbReference type="PROSITE" id="PS51360">
    <property type="entry name" value="PLUS3"/>
    <property type="match status" value="1"/>
</dbReference>
<feature type="compositionally biased region" description="Acidic residues" evidence="5">
    <location>
        <begin position="43"/>
        <end position="63"/>
    </location>
</feature>
<sequence>MGKRKTQVSSSSEYSDSDLDNDSRRKNSKSGKSGERKMKSDSELEEGEVTDSDSSDLSAEEFNDGYGSDLMGDEDDRSRLAQMTEKEREQEIFKRIEAREVMKTRFNIEKKLRQAKRRELKKQKLTSTSQPEKKMATELPTLDLKERVLERKKTVEENRGKAGNKFDAMKLLKARREEKREREEKEKQQKIEQEKLKEEQANADKDSASEDTMTARSHKTKLKASDVYSDDSGSSSDESVAVGKPKPKTKNDASSSDSSSSSSDSDSDSRVRSSRAQCISTRDQLNQMKLSRHKLERFVHLPFFKRVAVGSFVRIMIGPNKGRPVYRVGEIMDVCETGKVYQLGNTRTNKGVKLRHGTQERVFRLEYASNQEFSDSEFVKWRETCQTQGVSLPTVDQLEKKIKDIKEATSYEFKEEDIEKIVKEKERFKTTPYNYAMKKTQLMKDRDMAQATGDVVRASELQEELNLLEERAIKLDRMRTSTISSISYINDRNRKKNVEEAEKAILAELKATKGQKADDPFTRRHTKPSMVTKVKRPVVHKEETAKAPLAVDGSAADAVDSAAAAPVVGAEKVDKENDTQVKKVNPQKQGEDMYAAHDFDIKIDFDVPTPTANVPTPTVERPVSDGPPKRSLNIEDYKRRRGFI</sequence>
<feature type="domain" description="Plus3" evidence="6">
    <location>
        <begin position="279"/>
        <end position="410"/>
    </location>
</feature>
<evidence type="ECO:0000256" key="1">
    <source>
        <dbReference type="ARBA" id="ARBA00004123"/>
    </source>
</evidence>
<dbReference type="Gene3D" id="3.90.70.200">
    <property type="entry name" value="Plus-3 domain"/>
    <property type="match status" value="1"/>
</dbReference>
<evidence type="ECO:0000313" key="8">
    <source>
        <dbReference type="Proteomes" id="UP001367676"/>
    </source>
</evidence>
<keyword evidence="8" id="KW-1185">Reference proteome</keyword>
<feature type="compositionally biased region" description="Low complexity" evidence="5">
    <location>
        <begin position="254"/>
        <end position="264"/>
    </location>
</feature>
<evidence type="ECO:0000256" key="5">
    <source>
        <dbReference type="SAM" id="MobiDB-lite"/>
    </source>
</evidence>
<evidence type="ECO:0000256" key="2">
    <source>
        <dbReference type="ARBA" id="ARBA00023015"/>
    </source>
</evidence>
<feature type="compositionally biased region" description="Basic and acidic residues" evidence="5">
    <location>
        <begin position="76"/>
        <end position="89"/>
    </location>
</feature>
<name>A0AAN9U1Q3_9HEMI</name>
<evidence type="ECO:0000256" key="4">
    <source>
        <dbReference type="ARBA" id="ARBA00023242"/>
    </source>
</evidence>
<evidence type="ECO:0000313" key="7">
    <source>
        <dbReference type="EMBL" id="KAK7603959.1"/>
    </source>
</evidence>
<feature type="compositionally biased region" description="Low complexity" evidence="5">
    <location>
        <begin position="607"/>
        <end position="619"/>
    </location>
</feature>
<dbReference type="Pfam" id="PF03126">
    <property type="entry name" value="Plus-3"/>
    <property type="match status" value="1"/>
</dbReference>
<dbReference type="Proteomes" id="UP001367676">
    <property type="component" value="Unassembled WGS sequence"/>
</dbReference>
<feature type="compositionally biased region" description="Basic and acidic residues" evidence="5">
    <location>
        <begin position="32"/>
        <end position="42"/>
    </location>
</feature>
<comment type="caution">
    <text evidence="7">The sequence shown here is derived from an EMBL/GenBank/DDBJ whole genome shotgun (WGS) entry which is preliminary data.</text>
</comment>
<feature type="compositionally biased region" description="Basic and acidic residues" evidence="5">
    <location>
        <begin position="167"/>
        <end position="208"/>
    </location>
</feature>
<dbReference type="GO" id="GO:0003677">
    <property type="term" value="F:DNA binding"/>
    <property type="evidence" value="ECO:0007669"/>
    <property type="project" value="InterPro"/>
</dbReference>
<reference evidence="7 8" key="1">
    <citation type="submission" date="2024-03" db="EMBL/GenBank/DDBJ databases">
        <title>Adaptation during the transition from Ophiocordyceps entomopathogen to insect associate is accompanied by gene loss and intensified selection.</title>
        <authorList>
            <person name="Ward C.M."/>
            <person name="Onetto C.A."/>
            <person name="Borneman A.R."/>
        </authorList>
    </citation>
    <scope>NUCLEOTIDE SEQUENCE [LARGE SCALE GENOMIC DNA]</scope>
    <source>
        <strain evidence="7">AWRI1</strain>
        <tissue evidence="7">Single Adult Female</tissue>
    </source>
</reference>
<evidence type="ECO:0000256" key="3">
    <source>
        <dbReference type="ARBA" id="ARBA00023163"/>
    </source>
</evidence>
<dbReference type="GO" id="GO:0016593">
    <property type="term" value="C:Cdc73/Paf1 complex"/>
    <property type="evidence" value="ECO:0007669"/>
    <property type="project" value="TreeGrafter"/>
</dbReference>
<dbReference type="SMART" id="SM00719">
    <property type="entry name" value="Plus3"/>
    <property type="match status" value="1"/>
</dbReference>
<keyword evidence="3" id="KW-0804">Transcription</keyword>
<protein>
    <recommendedName>
        <fullName evidence="6">Plus3 domain-containing protein</fullName>
    </recommendedName>
</protein>
<evidence type="ECO:0000259" key="6">
    <source>
        <dbReference type="PROSITE" id="PS51360"/>
    </source>
</evidence>
<feature type="compositionally biased region" description="Basic and acidic residues" evidence="5">
    <location>
        <begin position="143"/>
        <end position="160"/>
    </location>
</feature>
<dbReference type="SUPFAM" id="SSF159042">
    <property type="entry name" value="Plus3-like"/>
    <property type="match status" value="1"/>
</dbReference>
<feature type="compositionally biased region" description="Basic residues" evidence="5">
    <location>
        <begin position="113"/>
        <end position="124"/>
    </location>
</feature>
<keyword evidence="2" id="KW-0805">Transcription regulation</keyword>
<organism evidence="7 8">
    <name type="scientific">Parthenolecanium corni</name>
    <dbReference type="NCBI Taxonomy" id="536013"/>
    <lineage>
        <taxon>Eukaryota</taxon>
        <taxon>Metazoa</taxon>
        <taxon>Ecdysozoa</taxon>
        <taxon>Arthropoda</taxon>
        <taxon>Hexapoda</taxon>
        <taxon>Insecta</taxon>
        <taxon>Pterygota</taxon>
        <taxon>Neoptera</taxon>
        <taxon>Paraneoptera</taxon>
        <taxon>Hemiptera</taxon>
        <taxon>Sternorrhyncha</taxon>
        <taxon>Coccoidea</taxon>
        <taxon>Coccidae</taxon>
        <taxon>Parthenolecanium</taxon>
    </lineage>
</organism>
<feature type="region of interest" description="Disordered" evidence="5">
    <location>
        <begin position="1"/>
        <end position="89"/>
    </location>
</feature>
<dbReference type="InterPro" id="IPR036128">
    <property type="entry name" value="Plus3-like_sf"/>
</dbReference>
<dbReference type="PANTHER" id="PTHR13115:SF8">
    <property type="entry name" value="RNA POLYMERASE-ASSOCIATED PROTEIN RTF1 HOMOLOG"/>
    <property type="match status" value="1"/>
</dbReference>
<accession>A0AAN9U1Q3</accession>
<comment type="subcellular location">
    <subcellularLocation>
        <location evidence="1">Nucleus</location>
    </subcellularLocation>
</comment>
<dbReference type="InterPro" id="IPR004343">
    <property type="entry name" value="Plus-3_dom"/>
</dbReference>
<dbReference type="GO" id="GO:1990269">
    <property type="term" value="F:RNA polymerase II C-terminal domain phosphoserine binding"/>
    <property type="evidence" value="ECO:0007669"/>
    <property type="project" value="TreeGrafter"/>
</dbReference>
<dbReference type="AlphaFoldDB" id="A0AAN9U1Q3"/>
<gene>
    <name evidence="7" type="ORF">V9T40_004232</name>
</gene>
<proteinExistence type="predicted"/>
<dbReference type="EMBL" id="JBBCAQ010000004">
    <property type="protein sequence ID" value="KAK7603959.1"/>
    <property type="molecule type" value="Genomic_DNA"/>
</dbReference>
<keyword evidence="4" id="KW-0539">Nucleus</keyword>
<dbReference type="PANTHER" id="PTHR13115">
    <property type="entry name" value="RNA POLYMERASE-ASSOCIATED PROTEIN RTF1 HOMOLOG"/>
    <property type="match status" value="1"/>
</dbReference>
<feature type="compositionally biased region" description="Low complexity" evidence="5">
    <location>
        <begin position="225"/>
        <end position="239"/>
    </location>
</feature>
<feature type="region of interest" description="Disordered" evidence="5">
    <location>
        <begin position="607"/>
        <end position="644"/>
    </location>
</feature>
<feature type="region of interest" description="Disordered" evidence="5">
    <location>
        <begin position="112"/>
        <end position="280"/>
    </location>
</feature>